<organism evidence="1 2">
    <name type="scientific">Rotaria sordida</name>
    <dbReference type="NCBI Taxonomy" id="392033"/>
    <lineage>
        <taxon>Eukaryota</taxon>
        <taxon>Metazoa</taxon>
        <taxon>Spiralia</taxon>
        <taxon>Gnathifera</taxon>
        <taxon>Rotifera</taxon>
        <taxon>Eurotatoria</taxon>
        <taxon>Bdelloidea</taxon>
        <taxon>Philodinida</taxon>
        <taxon>Philodinidae</taxon>
        <taxon>Rotaria</taxon>
    </lineage>
</organism>
<gene>
    <name evidence="1" type="ORF">FNK824_LOCUS40894</name>
</gene>
<comment type="caution">
    <text evidence="1">The sequence shown here is derived from an EMBL/GenBank/DDBJ whole genome shotgun (WGS) entry which is preliminary data.</text>
</comment>
<name>A0A820IEM2_9BILA</name>
<evidence type="ECO:0000313" key="1">
    <source>
        <dbReference type="EMBL" id="CAF4308000.1"/>
    </source>
</evidence>
<protein>
    <submittedName>
        <fullName evidence="1">Uncharacterized protein</fullName>
    </submittedName>
</protein>
<dbReference type="AlphaFoldDB" id="A0A820IEM2"/>
<proteinExistence type="predicted"/>
<dbReference type="EMBL" id="CAJOBE010035528">
    <property type="protein sequence ID" value="CAF4308000.1"/>
    <property type="molecule type" value="Genomic_DNA"/>
</dbReference>
<accession>A0A820IEM2</accession>
<reference evidence="1" key="1">
    <citation type="submission" date="2021-02" db="EMBL/GenBank/DDBJ databases">
        <authorList>
            <person name="Nowell W R."/>
        </authorList>
    </citation>
    <scope>NUCLEOTIDE SEQUENCE</scope>
</reference>
<feature type="non-terminal residue" evidence="1">
    <location>
        <position position="1"/>
    </location>
</feature>
<evidence type="ECO:0000313" key="2">
    <source>
        <dbReference type="Proteomes" id="UP000663874"/>
    </source>
</evidence>
<dbReference type="Proteomes" id="UP000663874">
    <property type="component" value="Unassembled WGS sequence"/>
</dbReference>
<sequence length="17" mass="2001">EKFSDTRQGLALFTKIF</sequence>